<dbReference type="EMBL" id="CALTRL010001884">
    <property type="protein sequence ID" value="CAH7674040.1"/>
    <property type="molecule type" value="Genomic_DNA"/>
</dbReference>
<dbReference type="GO" id="GO:0031380">
    <property type="term" value="C:nuclear RNA-directed RNA polymerase complex"/>
    <property type="evidence" value="ECO:0007669"/>
    <property type="project" value="TreeGrafter"/>
</dbReference>
<organism evidence="3 4">
    <name type="scientific">Phakopsora pachyrhizi</name>
    <name type="common">Asian soybean rust disease fungus</name>
    <dbReference type="NCBI Taxonomy" id="170000"/>
    <lineage>
        <taxon>Eukaryota</taxon>
        <taxon>Fungi</taxon>
        <taxon>Dikarya</taxon>
        <taxon>Basidiomycota</taxon>
        <taxon>Pucciniomycotina</taxon>
        <taxon>Pucciniomycetes</taxon>
        <taxon>Pucciniales</taxon>
        <taxon>Phakopsoraceae</taxon>
        <taxon>Phakopsora</taxon>
    </lineage>
</organism>
<keyword evidence="1" id="KW-0548">Nucleotidyltransferase</keyword>
<proteinExistence type="inferred from homology"/>
<keyword evidence="4" id="KW-1185">Reference proteome</keyword>
<evidence type="ECO:0000259" key="2">
    <source>
        <dbReference type="Pfam" id="PF05183"/>
    </source>
</evidence>
<keyword evidence="1" id="KW-0694">RNA-binding</keyword>
<evidence type="ECO:0000313" key="4">
    <source>
        <dbReference type="Proteomes" id="UP001153365"/>
    </source>
</evidence>
<dbReference type="InterPro" id="IPR007855">
    <property type="entry name" value="RDRP"/>
</dbReference>
<comment type="similarity">
    <text evidence="1">Belongs to the RdRP family.</text>
</comment>
<sequence length="1221" mass="138673">MEVYINDLPQVVEAKETSIAIVQAISDVVHRPPFRKPGERKCNFDVKIREKYRPRSIRRSERNRDQLSKRPRLCGTLTFTSSALGNSFLRFSELNTITIFNNIVVYFQQSLRGGRKAVPHPELVRHLRETPFKEPAQMIKEFQEQESLQIPLLISCIEFGRTATLSTHPPRPVFYSEHSLYLPTDVSELQINTDKDMVILRWRRQNYTRSLVIKMRSISQIEAHSLSVILWLENPPSFEVIRKVTNASGVQFDRDFHQEEDEEVRFRVQGFTSGKAVIPFVSTRLKITFADEEAFKRFCTKRESIRLPAVSYRERLVIEKDSFSSKNLESVFRFAVCSAIPVAFQLEALLHNGILQPPQICFVCQKIEYLDPLHAERALIELSEKYDSDHIIANGRHGNDEYSDLDSIISRAIVTTKSNKSPLNQKMERGDCFPCRSVIITPTKFTLEGPFVEQSNSILRLYKQTENFIRVSLRDENGLILRNSRDVEMSHLLKTRYLPFLTDGIHLCGRKFDFLGYSNSALKDHQAWFVCPFDHESGEVSASTIRSKLGDFSKVINIPARYMARIAQAFTSTTRTITLQRHEIQRMDDVERNNSCFTDGCGTMSKTLADEVHRALLESSSKRSRNLIPSSCYQIRLGGYKGMLSVDPTLVGRVVKMRPSMDKFDAPDSMTLDIAGAFHKPLNAYLNRPLIKILEDLVIDGDVFMALQKQMMHKVEASRTRFDLAAKLMQQSSIADVSDLPAILRALGDLLGNEAEPNSEFIEDCYDLMVMQCLRDLKYRARIHLEKSYNLVGVSDEDNYLAPLEIYACIQYPSQPPIYLKGPIAISRSPCLHPGDVRVVYAVGELGSDVAPRLSELVNCVAFSVKGHRSLPSCLGGGDLDGDLYTLIGLPELIPEAQYLHQPASYQPPEMKKLDRECTIEDGAQFFLDYIRSDLVGIIASRHLHLADQLEAGTKDPLCKKLAELHSDAVDYPKTGFPVSVASLPLAPQRNKPDFMCPEHNSRREGVDYYQSDKILGRLFRQIPAEKIDMLSRSSQILGPHRPNTFDGRYEPRSYGSVDPENNISSALEERLERNFSRCLKVNPRLKEEFRSTLAWFSSELMKICRLNTLSSRRGHHLSETEAFLGVLTMTTPDKALRRTTIYRLKEQTLELYSTTRSTICGKPPREGFVSSGANDDADTIILRRKRIVSRAYAAWVVATEAESGIFGAHSFAFLALGLLL</sequence>
<dbReference type="AlphaFoldDB" id="A0AAV0AX90"/>
<dbReference type="GO" id="GO:0030422">
    <property type="term" value="P:siRNA processing"/>
    <property type="evidence" value="ECO:0007669"/>
    <property type="project" value="TreeGrafter"/>
</dbReference>
<dbReference type="EC" id="2.7.7.48" evidence="1"/>
<evidence type="ECO:0000313" key="3">
    <source>
        <dbReference type="EMBL" id="CAH7674040.1"/>
    </source>
</evidence>
<evidence type="ECO:0000256" key="1">
    <source>
        <dbReference type="RuleBase" id="RU363098"/>
    </source>
</evidence>
<feature type="non-terminal residue" evidence="3">
    <location>
        <position position="1221"/>
    </location>
</feature>
<comment type="caution">
    <text evidence="3">The sequence shown here is derived from an EMBL/GenBank/DDBJ whole genome shotgun (WGS) entry which is preliminary data.</text>
</comment>
<dbReference type="GO" id="GO:0003968">
    <property type="term" value="F:RNA-directed RNA polymerase activity"/>
    <property type="evidence" value="ECO:0007669"/>
    <property type="project" value="UniProtKB-KW"/>
</dbReference>
<dbReference type="Pfam" id="PF05183">
    <property type="entry name" value="RdRP"/>
    <property type="match status" value="1"/>
</dbReference>
<name>A0AAV0AX90_PHAPC</name>
<dbReference type="GO" id="GO:0003723">
    <property type="term" value="F:RNA binding"/>
    <property type="evidence" value="ECO:0007669"/>
    <property type="project" value="UniProtKB-KW"/>
</dbReference>
<reference evidence="3" key="1">
    <citation type="submission" date="2022-06" db="EMBL/GenBank/DDBJ databases">
        <authorList>
            <consortium name="SYNGENTA / RWTH Aachen University"/>
        </authorList>
    </citation>
    <scope>NUCLEOTIDE SEQUENCE</scope>
</reference>
<accession>A0AAV0AX90</accession>
<dbReference type="PANTHER" id="PTHR23079">
    <property type="entry name" value="RNA-DEPENDENT RNA POLYMERASE"/>
    <property type="match status" value="1"/>
</dbReference>
<dbReference type="InterPro" id="IPR057596">
    <property type="entry name" value="RDRP_core"/>
</dbReference>
<protein>
    <recommendedName>
        <fullName evidence="1">RNA-dependent RNA polymerase</fullName>
        <ecNumber evidence="1">2.7.7.48</ecNumber>
    </recommendedName>
</protein>
<keyword evidence="1" id="KW-0696">RNA-directed RNA polymerase</keyword>
<feature type="non-terminal residue" evidence="3">
    <location>
        <position position="1"/>
    </location>
</feature>
<feature type="domain" description="RDRP core" evidence="2">
    <location>
        <begin position="440"/>
        <end position="1023"/>
    </location>
</feature>
<keyword evidence="1" id="KW-0808">Transferase</keyword>
<dbReference type="Proteomes" id="UP001153365">
    <property type="component" value="Unassembled WGS sequence"/>
</dbReference>
<gene>
    <name evidence="3" type="ORF">PPACK8108_LOCUS8939</name>
</gene>
<comment type="catalytic activity">
    <reaction evidence="1">
        <text>RNA(n) + a ribonucleoside 5'-triphosphate = RNA(n+1) + diphosphate</text>
        <dbReference type="Rhea" id="RHEA:21248"/>
        <dbReference type="Rhea" id="RHEA-COMP:14527"/>
        <dbReference type="Rhea" id="RHEA-COMP:17342"/>
        <dbReference type="ChEBI" id="CHEBI:33019"/>
        <dbReference type="ChEBI" id="CHEBI:61557"/>
        <dbReference type="ChEBI" id="CHEBI:140395"/>
        <dbReference type="EC" id="2.7.7.48"/>
    </reaction>
</comment>
<dbReference type="PANTHER" id="PTHR23079:SF55">
    <property type="entry name" value="RNA-DIRECTED RNA POLYMERASE"/>
    <property type="match status" value="1"/>
</dbReference>